<evidence type="ECO:0000313" key="2">
    <source>
        <dbReference type="Proteomes" id="UP000243232"/>
    </source>
</evidence>
<gene>
    <name evidence="1" type="ORF">SAMN05216296_0042</name>
</gene>
<reference evidence="2" key="1">
    <citation type="submission" date="2016-10" db="EMBL/GenBank/DDBJ databases">
        <authorList>
            <person name="Varghese N."/>
            <person name="Submissions S."/>
        </authorList>
    </citation>
    <scope>NUCLEOTIDE SEQUENCE [LARGE SCALE GENOMIC DNA]</scope>
    <source>
        <strain evidence="2">DSM 17875</strain>
    </source>
</reference>
<dbReference type="AlphaFoldDB" id="A0A1H2DV70"/>
<protein>
    <submittedName>
        <fullName evidence="1">Uncharacterized protein</fullName>
    </submittedName>
</protein>
<dbReference type="STRING" id="364197.SAMN05216296_0042"/>
<name>A0A1H2DV70_9PSED</name>
<dbReference type="EMBL" id="LT629785">
    <property type="protein sequence ID" value="SDT86757.1"/>
    <property type="molecule type" value="Genomic_DNA"/>
</dbReference>
<dbReference type="Proteomes" id="UP000243232">
    <property type="component" value="Chromosome I"/>
</dbReference>
<evidence type="ECO:0000313" key="1">
    <source>
        <dbReference type="EMBL" id="SDT86757.1"/>
    </source>
</evidence>
<dbReference type="RefSeq" id="WP_157718758.1">
    <property type="nucleotide sequence ID" value="NZ_LT629785.1"/>
</dbReference>
<organism evidence="1 2">
    <name type="scientific">Pseudomonas pohangensis</name>
    <dbReference type="NCBI Taxonomy" id="364197"/>
    <lineage>
        <taxon>Bacteria</taxon>
        <taxon>Pseudomonadati</taxon>
        <taxon>Pseudomonadota</taxon>
        <taxon>Gammaproteobacteria</taxon>
        <taxon>Pseudomonadales</taxon>
        <taxon>Pseudomonadaceae</taxon>
        <taxon>Pseudomonas</taxon>
    </lineage>
</organism>
<proteinExistence type="predicted"/>
<sequence length="46" mass="5141">MFKTYLISGYKGADFHSEIFTGYSEGDAEMKAFNSGYTAVTCIKEM</sequence>
<accession>A0A1H2DV70</accession>
<keyword evidence="2" id="KW-1185">Reference proteome</keyword>